<dbReference type="Proteomes" id="UP000003781">
    <property type="component" value="Unassembled WGS sequence"/>
</dbReference>
<keyword evidence="3" id="KW-0540">Nuclease</keyword>
<keyword evidence="5" id="KW-0378">Hydrolase</keyword>
<feature type="domain" description="PIN" evidence="8">
    <location>
        <begin position="6"/>
        <end position="124"/>
    </location>
</feature>
<dbReference type="PANTHER" id="PTHR33653">
    <property type="entry name" value="RIBONUCLEASE VAPC2"/>
    <property type="match status" value="1"/>
</dbReference>
<dbReference type="Gene3D" id="3.40.50.1010">
    <property type="entry name" value="5'-nuclease"/>
    <property type="match status" value="1"/>
</dbReference>
<proteinExistence type="inferred from homology"/>
<comment type="caution">
    <text evidence="9">The sequence shown here is derived from an EMBL/GenBank/DDBJ whole genome shotgun (WGS) entry which is preliminary data.</text>
</comment>
<protein>
    <submittedName>
        <fullName evidence="9">Hypothetical virulence-associated protein</fullName>
    </submittedName>
</protein>
<comment type="similarity">
    <text evidence="7">Belongs to the PINc/VapC protein family.</text>
</comment>
<dbReference type="InterPro" id="IPR029060">
    <property type="entry name" value="PIN-like_dom_sf"/>
</dbReference>
<dbReference type="EMBL" id="AAXW01000020">
    <property type="protein sequence ID" value="EAZ90787.1"/>
    <property type="molecule type" value="Genomic_DNA"/>
</dbReference>
<evidence type="ECO:0000256" key="3">
    <source>
        <dbReference type="ARBA" id="ARBA00022722"/>
    </source>
</evidence>
<gene>
    <name evidence="9" type="ORF">CY0110_30186</name>
</gene>
<evidence type="ECO:0000313" key="10">
    <source>
        <dbReference type="Proteomes" id="UP000003781"/>
    </source>
</evidence>
<dbReference type="AlphaFoldDB" id="A3IRT6"/>
<dbReference type="InterPro" id="IPR002716">
    <property type="entry name" value="PIN_dom"/>
</dbReference>
<evidence type="ECO:0000259" key="8">
    <source>
        <dbReference type="Pfam" id="PF01850"/>
    </source>
</evidence>
<dbReference type="eggNOG" id="COG1487">
    <property type="taxonomic scope" value="Bacteria"/>
</dbReference>
<keyword evidence="4" id="KW-0479">Metal-binding</keyword>
<dbReference type="OrthoDB" id="9796690at2"/>
<keyword evidence="2" id="KW-1277">Toxin-antitoxin system</keyword>
<evidence type="ECO:0000256" key="2">
    <source>
        <dbReference type="ARBA" id="ARBA00022649"/>
    </source>
</evidence>
<organism evidence="9 10">
    <name type="scientific">Crocosphaera chwakensis CCY0110</name>
    <dbReference type="NCBI Taxonomy" id="391612"/>
    <lineage>
        <taxon>Bacteria</taxon>
        <taxon>Bacillati</taxon>
        <taxon>Cyanobacteriota</taxon>
        <taxon>Cyanophyceae</taxon>
        <taxon>Oscillatoriophycideae</taxon>
        <taxon>Chroococcales</taxon>
        <taxon>Aphanothecaceae</taxon>
        <taxon>Crocosphaera</taxon>
        <taxon>Crocosphaera chwakensis</taxon>
    </lineage>
</organism>
<dbReference type="SUPFAM" id="SSF88723">
    <property type="entry name" value="PIN domain-like"/>
    <property type="match status" value="1"/>
</dbReference>
<dbReference type="Pfam" id="PF01850">
    <property type="entry name" value="PIN"/>
    <property type="match status" value="1"/>
</dbReference>
<evidence type="ECO:0000256" key="5">
    <source>
        <dbReference type="ARBA" id="ARBA00022801"/>
    </source>
</evidence>
<dbReference type="RefSeq" id="WP_008276096.1">
    <property type="nucleotide sequence ID" value="NZ_AAXW01000020.1"/>
</dbReference>
<name>A3IRT6_9CHRO</name>
<evidence type="ECO:0000256" key="6">
    <source>
        <dbReference type="ARBA" id="ARBA00022842"/>
    </source>
</evidence>
<evidence type="ECO:0000256" key="1">
    <source>
        <dbReference type="ARBA" id="ARBA00001946"/>
    </source>
</evidence>
<dbReference type="GO" id="GO:0016787">
    <property type="term" value="F:hydrolase activity"/>
    <property type="evidence" value="ECO:0007669"/>
    <property type="project" value="UniProtKB-KW"/>
</dbReference>
<dbReference type="GO" id="GO:0046872">
    <property type="term" value="F:metal ion binding"/>
    <property type="evidence" value="ECO:0007669"/>
    <property type="project" value="UniProtKB-KW"/>
</dbReference>
<accession>A3IRT6</accession>
<sequence length="141" mass="16140">MSQKCLLDTDIFSEIRKGKNINVITQAIAYKTIFKKYTISVITVSEIIKGWKKINRDDRVREFLQDLEQIEILPVDLKSAELLGLINAELEKNGQPIGLADVLIASIAISNNLILVTNNTKHYKKIQLLGYPLRIINWKYI</sequence>
<evidence type="ECO:0000313" key="9">
    <source>
        <dbReference type="EMBL" id="EAZ90787.1"/>
    </source>
</evidence>
<dbReference type="PANTHER" id="PTHR33653:SF1">
    <property type="entry name" value="RIBONUCLEASE VAPC2"/>
    <property type="match status" value="1"/>
</dbReference>
<comment type="cofactor">
    <cofactor evidence="1">
        <name>Mg(2+)</name>
        <dbReference type="ChEBI" id="CHEBI:18420"/>
    </cofactor>
</comment>
<evidence type="ECO:0000256" key="4">
    <source>
        <dbReference type="ARBA" id="ARBA00022723"/>
    </source>
</evidence>
<reference evidence="9 10" key="1">
    <citation type="submission" date="2007-03" db="EMBL/GenBank/DDBJ databases">
        <authorList>
            <person name="Stal L."/>
            <person name="Ferriera S."/>
            <person name="Johnson J."/>
            <person name="Kravitz S."/>
            <person name="Beeson K."/>
            <person name="Sutton G."/>
            <person name="Rogers Y.-H."/>
            <person name="Friedman R."/>
            <person name="Frazier M."/>
            <person name="Venter J.C."/>
        </authorList>
    </citation>
    <scope>NUCLEOTIDE SEQUENCE [LARGE SCALE GENOMIC DNA]</scope>
    <source>
        <strain evidence="9 10">CCY0110</strain>
    </source>
</reference>
<dbReference type="InterPro" id="IPR050556">
    <property type="entry name" value="Type_II_TA_system_RNase"/>
</dbReference>
<keyword evidence="6" id="KW-0460">Magnesium</keyword>
<dbReference type="GO" id="GO:0004518">
    <property type="term" value="F:nuclease activity"/>
    <property type="evidence" value="ECO:0007669"/>
    <property type="project" value="UniProtKB-KW"/>
</dbReference>
<evidence type="ECO:0000256" key="7">
    <source>
        <dbReference type="ARBA" id="ARBA00038093"/>
    </source>
</evidence>
<keyword evidence="10" id="KW-1185">Reference proteome</keyword>